<sequence length="123" mass="14282">MKQIGLIFALLGCLSMMNCSKAKDKLMFIHHLKKNITNTYNTEQIEVKINEDDNNIDLLIFITDTKFNNYSTQQKHNMAKTIGQFAIKDEIKTSKIKSGELIFINETNKVLYKTTDSESYKMY</sequence>
<dbReference type="AlphaFoldDB" id="T2KMS9"/>
<reference evidence="1 2" key="1">
    <citation type="journal article" date="2013" name="Appl. Environ. Microbiol.">
        <title>The genome of the alga-associated marine flavobacterium Formosa agariphila KMM 3901T reveals a broad potential for degradation of algal polysaccharides.</title>
        <authorList>
            <person name="Mann A.J."/>
            <person name="Hahnke R.L."/>
            <person name="Huang S."/>
            <person name="Werner J."/>
            <person name="Xing P."/>
            <person name="Barbeyron T."/>
            <person name="Huettel B."/>
            <person name="Stueber K."/>
            <person name="Reinhardt R."/>
            <person name="Harder J."/>
            <person name="Gloeckner F.O."/>
            <person name="Amann R.I."/>
            <person name="Teeling H."/>
        </authorList>
    </citation>
    <scope>NUCLEOTIDE SEQUENCE [LARGE SCALE GENOMIC DNA]</scope>
    <source>
        <strain evidence="2">DSM 15362 / KCTC 12365 / LMG 23005 / KMM 3901</strain>
    </source>
</reference>
<name>T2KMS9_FORAG</name>
<gene>
    <name evidence="1" type="ORF">BN863_20240</name>
</gene>
<dbReference type="OrthoDB" id="9870116at2"/>
<keyword evidence="2" id="KW-1185">Reference proteome</keyword>
<dbReference type="Proteomes" id="UP000016160">
    <property type="component" value="Chromosome"/>
</dbReference>
<dbReference type="STRING" id="1347342.BN863_20240"/>
<evidence type="ECO:0000313" key="1">
    <source>
        <dbReference type="EMBL" id="CDF79736.1"/>
    </source>
</evidence>
<proteinExistence type="predicted"/>
<organism evidence="1 2">
    <name type="scientific">Formosa agariphila (strain DSM 15362 / KCTC 12365 / LMG 23005 / KMM 3901 / M-2Alg 35-1)</name>
    <dbReference type="NCBI Taxonomy" id="1347342"/>
    <lineage>
        <taxon>Bacteria</taxon>
        <taxon>Pseudomonadati</taxon>
        <taxon>Bacteroidota</taxon>
        <taxon>Flavobacteriia</taxon>
        <taxon>Flavobacteriales</taxon>
        <taxon>Flavobacteriaceae</taxon>
        <taxon>Formosa</taxon>
    </lineage>
</organism>
<dbReference type="HOGENOM" id="CLU_2011881_0_0_10"/>
<dbReference type="RefSeq" id="WP_038530157.1">
    <property type="nucleotide sequence ID" value="NZ_HG315671.1"/>
</dbReference>
<dbReference type="EMBL" id="HG315671">
    <property type="protein sequence ID" value="CDF79736.1"/>
    <property type="molecule type" value="Genomic_DNA"/>
</dbReference>
<accession>T2KMS9</accession>
<dbReference type="PATRIC" id="fig|1347342.6.peg.2028"/>
<evidence type="ECO:0000313" key="2">
    <source>
        <dbReference type="Proteomes" id="UP000016160"/>
    </source>
</evidence>
<protein>
    <submittedName>
        <fullName evidence="1">Uncharacterized protein</fullName>
    </submittedName>
</protein>